<evidence type="ECO:0000256" key="1">
    <source>
        <dbReference type="SAM" id="Phobius"/>
    </source>
</evidence>
<sequence length="58" mass="6275">MTEWQVLLIGAAKPGWIRIAMATALALGTLGTIGWLSINETPAAQRAAEKIRPYDPLQ</sequence>
<evidence type="ECO:0000313" key="3">
    <source>
        <dbReference type="Proteomes" id="UP001139311"/>
    </source>
</evidence>
<feature type="transmembrane region" description="Helical" evidence="1">
    <location>
        <begin position="15"/>
        <end position="36"/>
    </location>
</feature>
<gene>
    <name evidence="2" type="ORF">LHA35_05350</name>
</gene>
<proteinExistence type="predicted"/>
<dbReference type="Proteomes" id="UP001139311">
    <property type="component" value="Unassembled WGS sequence"/>
</dbReference>
<dbReference type="AlphaFoldDB" id="A0A9X1ID75"/>
<keyword evidence="1" id="KW-0812">Transmembrane</keyword>
<dbReference type="EMBL" id="JAJAQI010000006">
    <property type="protein sequence ID" value="MCB4821158.1"/>
    <property type="molecule type" value="Genomic_DNA"/>
</dbReference>
<reference evidence="2" key="1">
    <citation type="submission" date="2021-10" db="EMBL/GenBank/DDBJ databases">
        <title>Roseicella aerolatum sp. nov., isolated from aerosols of e-waste dismantling site.</title>
        <authorList>
            <person name="Qin T."/>
        </authorList>
    </citation>
    <scope>NUCLEOTIDE SEQUENCE</scope>
    <source>
        <strain evidence="2">GB24</strain>
    </source>
</reference>
<organism evidence="2 3">
    <name type="scientific">Roseicella aerolata</name>
    <dbReference type="NCBI Taxonomy" id="2883479"/>
    <lineage>
        <taxon>Bacteria</taxon>
        <taxon>Pseudomonadati</taxon>
        <taxon>Pseudomonadota</taxon>
        <taxon>Alphaproteobacteria</taxon>
        <taxon>Acetobacterales</taxon>
        <taxon>Roseomonadaceae</taxon>
        <taxon>Roseicella</taxon>
    </lineage>
</organism>
<keyword evidence="1" id="KW-1133">Transmembrane helix</keyword>
<dbReference type="RefSeq" id="WP_226605488.1">
    <property type="nucleotide sequence ID" value="NZ_JAJAQI010000006.1"/>
</dbReference>
<accession>A0A9X1ID75</accession>
<name>A0A9X1ID75_9PROT</name>
<evidence type="ECO:0000313" key="2">
    <source>
        <dbReference type="EMBL" id="MCB4821158.1"/>
    </source>
</evidence>
<comment type="caution">
    <text evidence="2">The sequence shown here is derived from an EMBL/GenBank/DDBJ whole genome shotgun (WGS) entry which is preliminary data.</text>
</comment>
<protein>
    <submittedName>
        <fullName evidence="2">Uncharacterized protein</fullName>
    </submittedName>
</protein>
<keyword evidence="1" id="KW-0472">Membrane</keyword>
<keyword evidence="3" id="KW-1185">Reference proteome</keyword>